<dbReference type="SUPFAM" id="SSF48498">
    <property type="entry name" value="Tetracyclin repressor-like, C-terminal domain"/>
    <property type="match status" value="1"/>
</dbReference>
<sequence length="199" mass="22635">MSEDTTEELMGATYRALCKHGYASLRMQDIADESTKSKAALHYHYESKHDLLVAFLEHLYEQFEADIGADCGDDPATQLVTFVEDRLTPRGDGQKEFQTALLEIKAQAPYDEAYRERLTEFDQLIFDRLRSILQRGIDHGVVDDEIEPEDTAAFLVEHINGAQLRNVTVGASLETARHRLRTYLTEQVLVASEMEHSDE</sequence>
<gene>
    <name evidence="7" type="ORF">MW046_05285</name>
</gene>
<evidence type="ECO:0000313" key="8">
    <source>
        <dbReference type="Proteomes" id="UP000831768"/>
    </source>
</evidence>
<evidence type="ECO:0000259" key="6">
    <source>
        <dbReference type="PROSITE" id="PS50977"/>
    </source>
</evidence>
<dbReference type="RefSeq" id="WP_247994517.1">
    <property type="nucleotide sequence ID" value="NZ_CP096019.1"/>
</dbReference>
<dbReference type="EMBL" id="CP096019">
    <property type="protein sequence ID" value="UPM43858.1"/>
    <property type="molecule type" value="Genomic_DNA"/>
</dbReference>
<organism evidence="7 8">
    <name type="scientific">Halocatena salina</name>
    <dbReference type="NCBI Taxonomy" id="2934340"/>
    <lineage>
        <taxon>Archaea</taxon>
        <taxon>Methanobacteriati</taxon>
        <taxon>Methanobacteriota</taxon>
        <taxon>Stenosarchaea group</taxon>
        <taxon>Halobacteria</taxon>
        <taxon>Halobacteriales</taxon>
        <taxon>Natronomonadaceae</taxon>
        <taxon>Halocatena</taxon>
    </lineage>
</organism>
<evidence type="ECO:0000256" key="1">
    <source>
        <dbReference type="ARBA" id="ARBA00022491"/>
    </source>
</evidence>
<feature type="domain" description="HTH tetR-type" evidence="6">
    <location>
        <begin position="3"/>
        <end position="63"/>
    </location>
</feature>
<protein>
    <submittedName>
        <fullName evidence="7">TetR/AcrR family transcriptional regulator</fullName>
    </submittedName>
</protein>
<dbReference type="InterPro" id="IPR001647">
    <property type="entry name" value="HTH_TetR"/>
</dbReference>
<dbReference type="InterPro" id="IPR050109">
    <property type="entry name" value="HTH-type_TetR-like_transc_reg"/>
</dbReference>
<evidence type="ECO:0000256" key="3">
    <source>
        <dbReference type="ARBA" id="ARBA00023125"/>
    </source>
</evidence>
<dbReference type="InterPro" id="IPR036271">
    <property type="entry name" value="Tet_transcr_reg_TetR-rel_C_sf"/>
</dbReference>
<keyword evidence="1" id="KW-0678">Repressor</keyword>
<accession>A0A8U0A5U2</accession>
<name>A0A8U0A5U2_9EURY</name>
<evidence type="ECO:0000256" key="2">
    <source>
        <dbReference type="ARBA" id="ARBA00023015"/>
    </source>
</evidence>
<dbReference type="PANTHER" id="PTHR30055">
    <property type="entry name" value="HTH-TYPE TRANSCRIPTIONAL REGULATOR RUTR"/>
    <property type="match status" value="1"/>
</dbReference>
<dbReference type="Pfam" id="PF00440">
    <property type="entry name" value="TetR_N"/>
    <property type="match status" value="1"/>
</dbReference>
<reference evidence="7" key="1">
    <citation type="submission" date="2022-04" db="EMBL/GenBank/DDBJ databases">
        <title>Halocatena sp. nov., isolated from a salt lake.</title>
        <authorList>
            <person name="Cui H.-L."/>
        </authorList>
    </citation>
    <scope>NUCLEOTIDE SEQUENCE</scope>
    <source>
        <strain evidence="7">AD-1</strain>
    </source>
</reference>
<dbReference type="InterPro" id="IPR009057">
    <property type="entry name" value="Homeodomain-like_sf"/>
</dbReference>
<keyword evidence="4" id="KW-0804">Transcription</keyword>
<evidence type="ECO:0000313" key="7">
    <source>
        <dbReference type="EMBL" id="UPM43858.1"/>
    </source>
</evidence>
<dbReference type="KEGG" id="haad:MW046_05285"/>
<proteinExistence type="predicted"/>
<dbReference type="PROSITE" id="PS50977">
    <property type="entry name" value="HTH_TETR_2"/>
    <property type="match status" value="1"/>
</dbReference>
<dbReference type="AlphaFoldDB" id="A0A8U0A5U2"/>
<dbReference type="InterPro" id="IPR039538">
    <property type="entry name" value="BetI_C"/>
</dbReference>
<dbReference type="GeneID" id="71927438"/>
<dbReference type="GO" id="GO:0003700">
    <property type="term" value="F:DNA-binding transcription factor activity"/>
    <property type="evidence" value="ECO:0007669"/>
    <property type="project" value="TreeGrafter"/>
</dbReference>
<evidence type="ECO:0000256" key="5">
    <source>
        <dbReference type="PROSITE-ProRule" id="PRU00335"/>
    </source>
</evidence>
<dbReference type="Gene3D" id="1.10.357.10">
    <property type="entry name" value="Tetracycline Repressor, domain 2"/>
    <property type="match status" value="1"/>
</dbReference>
<dbReference type="Proteomes" id="UP000831768">
    <property type="component" value="Chromosome"/>
</dbReference>
<keyword evidence="8" id="KW-1185">Reference proteome</keyword>
<dbReference type="GO" id="GO:0000976">
    <property type="term" value="F:transcription cis-regulatory region binding"/>
    <property type="evidence" value="ECO:0007669"/>
    <property type="project" value="TreeGrafter"/>
</dbReference>
<evidence type="ECO:0000256" key="4">
    <source>
        <dbReference type="ARBA" id="ARBA00023163"/>
    </source>
</evidence>
<dbReference type="PANTHER" id="PTHR30055:SF234">
    <property type="entry name" value="HTH-TYPE TRANSCRIPTIONAL REGULATOR BETI"/>
    <property type="match status" value="1"/>
</dbReference>
<feature type="DNA-binding region" description="H-T-H motif" evidence="5">
    <location>
        <begin position="26"/>
        <end position="45"/>
    </location>
</feature>
<keyword evidence="2" id="KW-0805">Transcription regulation</keyword>
<keyword evidence="3 5" id="KW-0238">DNA-binding</keyword>
<dbReference type="Pfam" id="PF13977">
    <property type="entry name" value="TetR_C_6"/>
    <property type="match status" value="1"/>
</dbReference>
<dbReference type="SUPFAM" id="SSF46689">
    <property type="entry name" value="Homeodomain-like"/>
    <property type="match status" value="1"/>
</dbReference>